<dbReference type="AlphaFoldDB" id="A0A1L3F6S7"/>
<reference evidence="1 2" key="1">
    <citation type="submission" date="2016-11" db="EMBL/GenBank/DDBJ databases">
        <title>Complete Genome Sequence of Bradyrhizobium sp. strain J5, an isolated from soybean nodule in Hokkaido.</title>
        <authorList>
            <person name="Kanehara K."/>
        </authorList>
    </citation>
    <scope>NUCLEOTIDE SEQUENCE [LARGE SCALE GENOMIC DNA]</scope>
    <source>
        <strain evidence="1 2">J5</strain>
    </source>
</reference>
<proteinExistence type="predicted"/>
<dbReference type="Proteomes" id="UP000181962">
    <property type="component" value="Chromosome"/>
</dbReference>
<gene>
    <name evidence="1" type="ORF">BKD09_11380</name>
</gene>
<sequence>MPMQGAPMTDRDKILIALGEKPLKVLEIMKRVNIKHEDDCQSLLLKMRDDGAVKFDIRKGYWHAV</sequence>
<organism evidence="1 2">
    <name type="scientific">Bradyrhizobium japonicum</name>
    <dbReference type="NCBI Taxonomy" id="375"/>
    <lineage>
        <taxon>Bacteria</taxon>
        <taxon>Pseudomonadati</taxon>
        <taxon>Pseudomonadota</taxon>
        <taxon>Alphaproteobacteria</taxon>
        <taxon>Hyphomicrobiales</taxon>
        <taxon>Nitrobacteraceae</taxon>
        <taxon>Bradyrhizobium</taxon>
    </lineage>
</organism>
<protein>
    <recommendedName>
        <fullName evidence="3">MarR family transcriptional regulator</fullName>
    </recommendedName>
</protein>
<dbReference type="EMBL" id="CP017637">
    <property type="protein sequence ID" value="APG08932.1"/>
    <property type="molecule type" value="Genomic_DNA"/>
</dbReference>
<name>A0A1L3F6S7_BRAJP</name>
<evidence type="ECO:0000313" key="1">
    <source>
        <dbReference type="EMBL" id="APG08932.1"/>
    </source>
</evidence>
<evidence type="ECO:0008006" key="3">
    <source>
        <dbReference type="Google" id="ProtNLM"/>
    </source>
</evidence>
<accession>A0A1L3F6S7</accession>
<evidence type="ECO:0000313" key="2">
    <source>
        <dbReference type="Proteomes" id="UP000181962"/>
    </source>
</evidence>